<dbReference type="Gene3D" id="1.10.150.240">
    <property type="entry name" value="Putative phosphatase, domain 2"/>
    <property type="match status" value="1"/>
</dbReference>
<dbReference type="EMBL" id="AZDT01000064">
    <property type="protein sequence ID" value="KRK73001.1"/>
    <property type="molecule type" value="Genomic_DNA"/>
</dbReference>
<comment type="similarity">
    <text evidence="2">Belongs to the HAD-like hydrolase superfamily. CbbY/CbbZ/Gph/YieH family.</text>
</comment>
<evidence type="ECO:0000256" key="2">
    <source>
        <dbReference type="ARBA" id="ARBA00006171"/>
    </source>
</evidence>
<evidence type="ECO:0000313" key="6">
    <source>
        <dbReference type="EMBL" id="KRK73001.1"/>
    </source>
</evidence>
<keyword evidence="4" id="KW-0460">Magnesium</keyword>
<evidence type="ECO:0000313" key="7">
    <source>
        <dbReference type="Proteomes" id="UP000051162"/>
    </source>
</evidence>
<comment type="cofactor">
    <cofactor evidence="1">
        <name>Mg(2+)</name>
        <dbReference type="ChEBI" id="CHEBI:18420"/>
    </cofactor>
</comment>
<keyword evidence="3" id="KW-0479">Metal-binding</keyword>
<dbReference type="GO" id="GO:0046872">
    <property type="term" value="F:metal ion binding"/>
    <property type="evidence" value="ECO:0007669"/>
    <property type="project" value="UniProtKB-KW"/>
</dbReference>
<proteinExistence type="inferred from homology"/>
<dbReference type="PANTHER" id="PTHR46193:SF18">
    <property type="entry name" value="HEXITOL PHOSPHATASE B"/>
    <property type="match status" value="1"/>
</dbReference>
<dbReference type="STRING" id="1423773.FD30_GL000952"/>
<organism evidence="6 7">
    <name type="scientific">Levilactobacillus namurensis DSM 19117</name>
    <dbReference type="NCBI Taxonomy" id="1423773"/>
    <lineage>
        <taxon>Bacteria</taxon>
        <taxon>Bacillati</taxon>
        <taxon>Bacillota</taxon>
        <taxon>Bacilli</taxon>
        <taxon>Lactobacillales</taxon>
        <taxon>Lactobacillaceae</taxon>
        <taxon>Levilactobacillus</taxon>
    </lineage>
</organism>
<dbReference type="OrthoDB" id="9797743at2"/>
<evidence type="ECO:0000256" key="1">
    <source>
        <dbReference type="ARBA" id="ARBA00001946"/>
    </source>
</evidence>
<sequence>MQLEKVQGFLFDLHGVIADSWQYHLASWRTIAEELAIPWTPALAQALPGMSRQASLETILASAQESGRLLPDEFKAVTDHENALYRQYVAAMTPANRLPGITAFLDQLVAAGYPLALASASTNARAEIERLGLQDYFSRIVPAESLAAAKPAPDVYLAAAQLLDADPRACVALEDTLTGVAAAKAAGCITIGLNRDPLPAADAQLSSTAELSLATVQRVLGRLTRSTETL</sequence>
<dbReference type="InterPro" id="IPR023214">
    <property type="entry name" value="HAD_sf"/>
</dbReference>
<dbReference type="SFLD" id="SFLDS00003">
    <property type="entry name" value="Haloacid_Dehalogenase"/>
    <property type="match status" value="1"/>
</dbReference>
<gene>
    <name evidence="6" type="ORF">FD30_GL000952</name>
</gene>
<dbReference type="InterPro" id="IPR006439">
    <property type="entry name" value="HAD-SF_hydro_IA"/>
</dbReference>
<dbReference type="SFLD" id="SFLDG01129">
    <property type="entry name" value="C1.5:_HAD__Beta-PGM__Phosphata"/>
    <property type="match status" value="1"/>
</dbReference>
<protein>
    <submittedName>
        <fullName evidence="6">HAD family sugar phosphatase</fullName>
    </submittedName>
</protein>
<dbReference type="SUPFAM" id="SSF56784">
    <property type="entry name" value="HAD-like"/>
    <property type="match status" value="1"/>
</dbReference>
<evidence type="ECO:0000256" key="3">
    <source>
        <dbReference type="ARBA" id="ARBA00022723"/>
    </source>
</evidence>
<comment type="caution">
    <text evidence="6">The sequence shown here is derived from an EMBL/GenBank/DDBJ whole genome shotgun (WGS) entry which is preliminary data.</text>
</comment>
<evidence type="ECO:0000256" key="4">
    <source>
        <dbReference type="ARBA" id="ARBA00022842"/>
    </source>
</evidence>
<evidence type="ECO:0000256" key="5">
    <source>
        <dbReference type="ARBA" id="ARBA00023277"/>
    </source>
</evidence>
<reference evidence="6 7" key="1">
    <citation type="journal article" date="2015" name="Genome Announc.">
        <title>Expanding the biotechnology potential of lactobacilli through comparative genomics of 213 strains and associated genera.</title>
        <authorList>
            <person name="Sun Z."/>
            <person name="Harris H.M."/>
            <person name="McCann A."/>
            <person name="Guo C."/>
            <person name="Argimon S."/>
            <person name="Zhang W."/>
            <person name="Yang X."/>
            <person name="Jeffery I.B."/>
            <person name="Cooney J.C."/>
            <person name="Kagawa T.F."/>
            <person name="Liu W."/>
            <person name="Song Y."/>
            <person name="Salvetti E."/>
            <person name="Wrobel A."/>
            <person name="Rasinkangas P."/>
            <person name="Parkhill J."/>
            <person name="Rea M.C."/>
            <person name="O'Sullivan O."/>
            <person name="Ritari J."/>
            <person name="Douillard F.P."/>
            <person name="Paul Ross R."/>
            <person name="Yang R."/>
            <person name="Briner A.E."/>
            <person name="Felis G.E."/>
            <person name="de Vos W.M."/>
            <person name="Barrangou R."/>
            <person name="Klaenhammer T.R."/>
            <person name="Caufield P.W."/>
            <person name="Cui Y."/>
            <person name="Zhang H."/>
            <person name="O'Toole P.W."/>
        </authorList>
    </citation>
    <scope>NUCLEOTIDE SEQUENCE [LARGE SCALE GENOMIC DNA]</scope>
    <source>
        <strain evidence="6 7">DSM 19117</strain>
    </source>
</reference>
<dbReference type="GO" id="GO:0003824">
    <property type="term" value="F:catalytic activity"/>
    <property type="evidence" value="ECO:0007669"/>
    <property type="project" value="UniProtKB-ARBA"/>
</dbReference>
<dbReference type="NCBIfam" id="TIGR01509">
    <property type="entry name" value="HAD-SF-IA-v3"/>
    <property type="match status" value="1"/>
</dbReference>
<dbReference type="InterPro" id="IPR051600">
    <property type="entry name" value="Beta-PGM-like"/>
</dbReference>
<dbReference type="InterPro" id="IPR023198">
    <property type="entry name" value="PGP-like_dom2"/>
</dbReference>
<dbReference type="Proteomes" id="UP000051162">
    <property type="component" value="Unassembled WGS sequence"/>
</dbReference>
<accession>A0A0R1JWC3</accession>
<dbReference type="PANTHER" id="PTHR46193">
    <property type="entry name" value="6-PHOSPHOGLUCONATE PHOSPHATASE"/>
    <property type="match status" value="1"/>
</dbReference>
<dbReference type="Pfam" id="PF00702">
    <property type="entry name" value="Hydrolase"/>
    <property type="match status" value="1"/>
</dbReference>
<dbReference type="PRINTS" id="PR00413">
    <property type="entry name" value="HADHALOGNASE"/>
</dbReference>
<dbReference type="Gene3D" id="3.40.50.1000">
    <property type="entry name" value="HAD superfamily/HAD-like"/>
    <property type="match status" value="1"/>
</dbReference>
<keyword evidence="7" id="KW-1185">Reference proteome</keyword>
<dbReference type="InterPro" id="IPR036412">
    <property type="entry name" value="HAD-like_sf"/>
</dbReference>
<dbReference type="AlphaFoldDB" id="A0A0R1JWC3"/>
<keyword evidence="5" id="KW-0119">Carbohydrate metabolism</keyword>
<dbReference type="RefSeq" id="WP_056944933.1">
    <property type="nucleotide sequence ID" value="NZ_AZDT01000064.1"/>
</dbReference>
<name>A0A0R1JWC3_9LACO</name>
<dbReference type="GeneID" id="84782022"/>